<evidence type="ECO:0000313" key="3">
    <source>
        <dbReference type="Proteomes" id="UP000199656"/>
    </source>
</evidence>
<name>A0A1H4BM99_9BACT</name>
<protein>
    <submittedName>
        <fullName evidence="2">Phosphoenolpyruvate carboxykinase (ATP)</fullName>
    </submittedName>
</protein>
<organism evidence="2 3">
    <name type="scientific">Chitinophaga terrae</name>
    <name type="common">ex Kim and Jung 2007</name>
    <dbReference type="NCBI Taxonomy" id="408074"/>
    <lineage>
        <taxon>Bacteria</taxon>
        <taxon>Pseudomonadati</taxon>
        <taxon>Bacteroidota</taxon>
        <taxon>Chitinophagia</taxon>
        <taxon>Chitinophagales</taxon>
        <taxon>Chitinophagaceae</taxon>
        <taxon>Chitinophaga</taxon>
    </lineage>
</organism>
<dbReference type="GO" id="GO:0017076">
    <property type="term" value="F:purine nucleotide binding"/>
    <property type="evidence" value="ECO:0007669"/>
    <property type="project" value="InterPro"/>
</dbReference>
<dbReference type="InterPro" id="IPR013035">
    <property type="entry name" value="PEP_carboxykinase_C"/>
</dbReference>
<dbReference type="AlphaFoldDB" id="A0A1H4BM99"/>
<gene>
    <name evidence="2" type="ORF">SAMN05660909_02166</name>
</gene>
<keyword evidence="2" id="KW-0418">Kinase</keyword>
<keyword evidence="1" id="KW-0456">Lyase</keyword>
<reference evidence="3" key="1">
    <citation type="submission" date="2016-10" db="EMBL/GenBank/DDBJ databases">
        <authorList>
            <person name="Varghese N."/>
            <person name="Submissions S."/>
        </authorList>
    </citation>
    <scope>NUCLEOTIDE SEQUENCE [LARGE SCALE GENOMIC DNA]</scope>
    <source>
        <strain evidence="3">DSM 23920</strain>
    </source>
</reference>
<keyword evidence="1" id="KW-0210">Decarboxylase</keyword>
<accession>A0A1H4BM99</accession>
<evidence type="ECO:0000313" key="2">
    <source>
        <dbReference type="EMBL" id="SEA49305.1"/>
    </source>
</evidence>
<dbReference type="Gene3D" id="3.90.228.20">
    <property type="match status" value="1"/>
</dbReference>
<dbReference type="STRING" id="408074.SAMN05660909_02166"/>
<dbReference type="GO" id="GO:0016301">
    <property type="term" value="F:kinase activity"/>
    <property type="evidence" value="ECO:0007669"/>
    <property type="project" value="UniProtKB-KW"/>
</dbReference>
<sequence>MSCPGVFNRLLNPENAWADKAAYNNAAVKLAASFQMNFEQYSNFATDKFEKGGPVLAK</sequence>
<proteinExistence type="predicted"/>
<dbReference type="GO" id="GO:0006094">
    <property type="term" value="P:gluconeogenesis"/>
    <property type="evidence" value="ECO:0007669"/>
    <property type="project" value="InterPro"/>
</dbReference>
<dbReference type="EMBL" id="FNRL01000008">
    <property type="protein sequence ID" value="SEA49305.1"/>
    <property type="molecule type" value="Genomic_DNA"/>
</dbReference>
<keyword evidence="2" id="KW-0808">Transferase</keyword>
<dbReference type="SUPFAM" id="SSF53795">
    <property type="entry name" value="PEP carboxykinase-like"/>
    <property type="match status" value="1"/>
</dbReference>
<dbReference type="GO" id="GO:0004611">
    <property type="term" value="F:phosphoenolpyruvate carboxykinase activity"/>
    <property type="evidence" value="ECO:0007669"/>
    <property type="project" value="InterPro"/>
</dbReference>
<evidence type="ECO:0000256" key="1">
    <source>
        <dbReference type="ARBA" id="ARBA00022793"/>
    </source>
</evidence>
<keyword evidence="3" id="KW-1185">Reference proteome</keyword>
<dbReference type="Proteomes" id="UP000199656">
    <property type="component" value="Unassembled WGS sequence"/>
</dbReference>
<keyword evidence="2" id="KW-0670">Pyruvate</keyword>